<keyword evidence="1" id="KW-1133">Transmembrane helix</keyword>
<protein>
    <submittedName>
        <fullName evidence="2">Uncharacterized protein</fullName>
    </submittedName>
</protein>
<accession>A0A0M4SZ47</accession>
<organism evidence="2 3">
    <name type="scientific">Psychrobacter urativorans</name>
    <dbReference type="NCBI Taxonomy" id="45610"/>
    <lineage>
        <taxon>Bacteria</taxon>
        <taxon>Pseudomonadati</taxon>
        <taxon>Pseudomonadota</taxon>
        <taxon>Gammaproteobacteria</taxon>
        <taxon>Moraxellales</taxon>
        <taxon>Moraxellaceae</taxon>
        <taxon>Psychrobacter</taxon>
    </lineage>
</organism>
<evidence type="ECO:0000256" key="1">
    <source>
        <dbReference type="SAM" id="Phobius"/>
    </source>
</evidence>
<evidence type="ECO:0000313" key="3">
    <source>
        <dbReference type="Proteomes" id="UP000059847"/>
    </source>
</evidence>
<keyword evidence="1" id="KW-0472">Membrane</keyword>
<dbReference type="EMBL" id="CP012678">
    <property type="protein sequence ID" value="ALF60435.1"/>
    <property type="molecule type" value="Genomic_DNA"/>
</dbReference>
<evidence type="ECO:0000313" key="2">
    <source>
        <dbReference type="EMBL" id="ALF60435.1"/>
    </source>
</evidence>
<name>A0A0M4SZ47_9GAMM</name>
<dbReference type="Proteomes" id="UP000059847">
    <property type="component" value="Chromosome"/>
</dbReference>
<keyword evidence="1" id="KW-0812">Transmembrane</keyword>
<reference evidence="2 3" key="1">
    <citation type="submission" date="2015-09" db="EMBL/GenBank/DDBJ databases">
        <title>Complete genome of Psychrobacter urativorans R10.10B.</title>
        <authorList>
            <person name="See-Too W.S."/>
            <person name="Chan K.G."/>
        </authorList>
    </citation>
    <scope>NUCLEOTIDE SEQUENCE [LARGE SCALE GENOMIC DNA]</scope>
    <source>
        <strain evidence="2 3">R10.10B</strain>
    </source>
</reference>
<dbReference type="KEGG" id="pur:AOC03_10615"/>
<sequence>MKLSNAMVLSDCMHNHAVCYRAVSIINVNFYMRCTVLPKILMVIVIVNLVITDILIPIFPSLLISLYSISPNTALTTATQTFGKNANSFNVKMSQNGVSFDILLI</sequence>
<proteinExistence type="predicted"/>
<dbReference type="AlphaFoldDB" id="A0A0M4SZ47"/>
<gene>
    <name evidence="2" type="ORF">AOC03_10615</name>
</gene>
<keyword evidence="3" id="KW-1185">Reference proteome</keyword>
<feature type="transmembrane region" description="Helical" evidence="1">
    <location>
        <begin position="40"/>
        <end position="67"/>
    </location>
</feature>